<comment type="caution">
    <text evidence="1">The sequence shown here is derived from an EMBL/GenBank/DDBJ whole genome shotgun (WGS) entry which is preliminary data.</text>
</comment>
<name>A0ACB7SGP5_HYAAI</name>
<accession>A0ACB7SGP5</accession>
<keyword evidence="2" id="KW-1185">Reference proteome</keyword>
<dbReference type="Proteomes" id="UP000821845">
    <property type="component" value="Chromosome 4"/>
</dbReference>
<proteinExistence type="predicted"/>
<dbReference type="EMBL" id="CM023484">
    <property type="protein sequence ID" value="KAH6933237.1"/>
    <property type="molecule type" value="Genomic_DNA"/>
</dbReference>
<evidence type="ECO:0000313" key="1">
    <source>
        <dbReference type="EMBL" id="KAH6933237.1"/>
    </source>
</evidence>
<reference evidence="1" key="1">
    <citation type="submission" date="2020-05" db="EMBL/GenBank/DDBJ databases">
        <title>Large-scale comparative analyses of tick genomes elucidate their genetic diversity and vector capacities.</title>
        <authorList>
            <person name="Jia N."/>
            <person name="Wang J."/>
            <person name="Shi W."/>
            <person name="Du L."/>
            <person name="Sun Y."/>
            <person name="Zhan W."/>
            <person name="Jiang J."/>
            <person name="Wang Q."/>
            <person name="Zhang B."/>
            <person name="Ji P."/>
            <person name="Sakyi L.B."/>
            <person name="Cui X."/>
            <person name="Yuan T."/>
            <person name="Jiang B."/>
            <person name="Yang W."/>
            <person name="Lam T.T.-Y."/>
            <person name="Chang Q."/>
            <person name="Ding S."/>
            <person name="Wang X."/>
            <person name="Zhu J."/>
            <person name="Ruan X."/>
            <person name="Zhao L."/>
            <person name="Wei J."/>
            <person name="Que T."/>
            <person name="Du C."/>
            <person name="Cheng J."/>
            <person name="Dai P."/>
            <person name="Han X."/>
            <person name="Huang E."/>
            <person name="Gao Y."/>
            <person name="Liu J."/>
            <person name="Shao H."/>
            <person name="Ye R."/>
            <person name="Li L."/>
            <person name="Wei W."/>
            <person name="Wang X."/>
            <person name="Wang C."/>
            <person name="Yang T."/>
            <person name="Huo Q."/>
            <person name="Li W."/>
            <person name="Guo W."/>
            <person name="Chen H."/>
            <person name="Zhou L."/>
            <person name="Ni X."/>
            <person name="Tian J."/>
            <person name="Zhou Y."/>
            <person name="Sheng Y."/>
            <person name="Liu T."/>
            <person name="Pan Y."/>
            <person name="Xia L."/>
            <person name="Li J."/>
            <person name="Zhao F."/>
            <person name="Cao W."/>
        </authorList>
    </citation>
    <scope>NUCLEOTIDE SEQUENCE</scope>
    <source>
        <strain evidence="1">Hyas-2018</strain>
    </source>
</reference>
<organism evidence="1 2">
    <name type="scientific">Hyalomma asiaticum</name>
    <name type="common">Tick</name>
    <dbReference type="NCBI Taxonomy" id="266040"/>
    <lineage>
        <taxon>Eukaryota</taxon>
        <taxon>Metazoa</taxon>
        <taxon>Ecdysozoa</taxon>
        <taxon>Arthropoda</taxon>
        <taxon>Chelicerata</taxon>
        <taxon>Arachnida</taxon>
        <taxon>Acari</taxon>
        <taxon>Parasitiformes</taxon>
        <taxon>Ixodida</taxon>
        <taxon>Ixodoidea</taxon>
        <taxon>Ixodidae</taxon>
        <taxon>Hyalomminae</taxon>
        <taxon>Hyalomma</taxon>
    </lineage>
</organism>
<protein>
    <submittedName>
        <fullName evidence="1">Uncharacterized protein</fullName>
    </submittedName>
</protein>
<sequence length="291" mass="32197">MPPSQWPLHREEGSFQSSVGHEEFMGMAQSAVSNTIHEVTEAIISVAARRKLVDFPLTPAAKDEAKAAFAELGDIPGVLGCVDGTLVAIRKPQGRSVADTAGFMSRKGYYALNVMVVCNADLRILVVDPRFSGSCHDSWVWQRNPLRARLIAQLRPGECLLGDSAYPLEPWLLTPVLGDPDASTREGQYNREHRSMRNVVERCIGVLKRKFRCLQHFRTMLYSPERAARIIYACAALRNIALDSRDWTLDELGGGVPPPEQPEEPGGGQALQPCDVLLRGRLQRSAVVNHF</sequence>
<gene>
    <name evidence="1" type="ORF">HPB50_013803</name>
</gene>
<evidence type="ECO:0000313" key="2">
    <source>
        <dbReference type="Proteomes" id="UP000821845"/>
    </source>
</evidence>